<name>A0A9P5NG15_GYMJU</name>
<sequence>MSPSLPSGVTFSPLHAPSGASVPWIFPGGAGGTQPWFNRTATSTPSPSTGTSTSTQTQTSSSISIPSSSNTFVPNANSTSATSSHVHILSIVIPLATIIPALVICILGFSIFRRRRRRKDRSQLTSNPPERIEPFPALSTTPSSSSEIHPALIKSFSEKGPGAASLPVMSNARTRATRPTTLEERLNTLERLILSNVSSSESEEGGARMAREDLGAEAPPDYSPPLARNHIGEEQQERERSTTE</sequence>
<evidence type="ECO:0000256" key="2">
    <source>
        <dbReference type="SAM" id="Phobius"/>
    </source>
</evidence>
<evidence type="ECO:0000313" key="4">
    <source>
        <dbReference type="Proteomes" id="UP000724874"/>
    </source>
</evidence>
<dbReference type="Proteomes" id="UP000724874">
    <property type="component" value="Unassembled WGS sequence"/>
</dbReference>
<feature type="region of interest" description="Disordered" evidence="1">
    <location>
        <begin position="117"/>
        <end position="146"/>
    </location>
</feature>
<keyword evidence="4" id="KW-1185">Reference proteome</keyword>
<feature type="compositionally biased region" description="Basic and acidic residues" evidence="1">
    <location>
        <begin position="205"/>
        <end position="214"/>
    </location>
</feature>
<dbReference type="EMBL" id="JADNYJ010000101">
    <property type="protein sequence ID" value="KAF8885544.1"/>
    <property type="molecule type" value="Genomic_DNA"/>
</dbReference>
<gene>
    <name evidence="3" type="ORF">CPB84DRAFT_1788250</name>
</gene>
<evidence type="ECO:0000256" key="1">
    <source>
        <dbReference type="SAM" id="MobiDB-lite"/>
    </source>
</evidence>
<keyword evidence="2" id="KW-1133">Transmembrane helix</keyword>
<feature type="compositionally biased region" description="Low complexity" evidence="1">
    <location>
        <begin position="42"/>
        <end position="69"/>
    </location>
</feature>
<accession>A0A9P5NG15</accession>
<proteinExistence type="predicted"/>
<dbReference type="AlphaFoldDB" id="A0A9P5NG15"/>
<feature type="region of interest" description="Disordered" evidence="1">
    <location>
        <begin position="35"/>
        <end position="69"/>
    </location>
</feature>
<reference evidence="3" key="1">
    <citation type="submission" date="2020-11" db="EMBL/GenBank/DDBJ databases">
        <authorList>
            <consortium name="DOE Joint Genome Institute"/>
            <person name="Ahrendt S."/>
            <person name="Riley R."/>
            <person name="Andreopoulos W."/>
            <person name="LaButti K."/>
            <person name="Pangilinan J."/>
            <person name="Ruiz-duenas F.J."/>
            <person name="Barrasa J.M."/>
            <person name="Sanchez-Garcia M."/>
            <person name="Camarero S."/>
            <person name="Miyauchi S."/>
            <person name="Serrano A."/>
            <person name="Linde D."/>
            <person name="Babiker R."/>
            <person name="Drula E."/>
            <person name="Ayuso-Fernandez I."/>
            <person name="Pacheco R."/>
            <person name="Padilla G."/>
            <person name="Ferreira P."/>
            <person name="Barriuso J."/>
            <person name="Kellner H."/>
            <person name="Castanera R."/>
            <person name="Alfaro M."/>
            <person name="Ramirez L."/>
            <person name="Pisabarro A.G."/>
            <person name="Kuo A."/>
            <person name="Tritt A."/>
            <person name="Lipzen A."/>
            <person name="He G."/>
            <person name="Yan M."/>
            <person name="Ng V."/>
            <person name="Cullen D."/>
            <person name="Martin F."/>
            <person name="Rosso M.-N."/>
            <person name="Henrissat B."/>
            <person name="Hibbett D."/>
            <person name="Martinez A.T."/>
            <person name="Grigoriev I.V."/>
        </authorList>
    </citation>
    <scope>NUCLEOTIDE SEQUENCE</scope>
    <source>
        <strain evidence="3">AH 44721</strain>
    </source>
</reference>
<keyword evidence="2" id="KW-0472">Membrane</keyword>
<evidence type="ECO:0000313" key="3">
    <source>
        <dbReference type="EMBL" id="KAF8885544.1"/>
    </source>
</evidence>
<organism evidence="3 4">
    <name type="scientific">Gymnopilus junonius</name>
    <name type="common">Spectacular rustgill mushroom</name>
    <name type="synonym">Gymnopilus spectabilis subsp. junonius</name>
    <dbReference type="NCBI Taxonomy" id="109634"/>
    <lineage>
        <taxon>Eukaryota</taxon>
        <taxon>Fungi</taxon>
        <taxon>Dikarya</taxon>
        <taxon>Basidiomycota</taxon>
        <taxon>Agaricomycotina</taxon>
        <taxon>Agaricomycetes</taxon>
        <taxon>Agaricomycetidae</taxon>
        <taxon>Agaricales</taxon>
        <taxon>Agaricineae</taxon>
        <taxon>Hymenogastraceae</taxon>
        <taxon>Gymnopilus</taxon>
    </lineage>
</organism>
<feature type="transmembrane region" description="Helical" evidence="2">
    <location>
        <begin position="88"/>
        <end position="112"/>
    </location>
</feature>
<feature type="region of interest" description="Disordered" evidence="1">
    <location>
        <begin position="194"/>
        <end position="244"/>
    </location>
</feature>
<comment type="caution">
    <text evidence="3">The sequence shown here is derived from an EMBL/GenBank/DDBJ whole genome shotgun (WGS) entry which is preliminary data.</text>
</comment>
<feature type="compositionally biased region" description="Basic and acidic residues" evidence="1">
    <location>
        <begin position="230"/>
        <end position="244"/>
    </location>
</feature>
<keyword evidence="2" id="KW-0812">Transmembrane</keyword>
<protein>
    <submittedName>
        <fullName evidence="3">Uncharacterized protein</fullName>
    </submittedName>
</protein>